<evidence type="ECO:0000256" key="5">
    <source>
        <dbReference type="ARBA" id="ARBA00037585"/>
    </source>
</evidence>
<dbReference type="InterPro" id="IPR044865">
    <property type="entry name" value="MRH_dom"/>
</dbReference>
<evidence type="ECO:0000256" key="6">
    <source>
        <dbReference type="ARBA" id="ARBA00041108"/>
    </source>
</evidence>
<dbReference type="Proteomes" id="UP001142055">
    <property type="component" value="Chromosome 3"/>
</dbReference>
<dbReference type="SUPFAM" id="SSF50911">
    <property type="entry name" value="Mannose 6-phosphate receptor domain"/>
    <property type="match status" value="2"/>
</dbReference>
<dbReference type="EMBL" id="JAPWDV010000003">
    <property type="protein sequence ID" value="KAJ6217749.1"/>
    <property type="molecule type" value="Genomic_DNA"/>
</dbReference>
<dbReference type="PANTHER" id="PTHR15414">
    <property type="entry name" value="OS-9-RELATED"/>
    <property type="match status" value="1"/>
</dbReference>
<name>A0A9Q0RKH5_BLOTA</name>
<dbReference type="AlphaFoldDB" id="A0A9Q0RKH5"/>
<dbReference type="Gene3D" id="2.70.130.10">
    <property type="entry name" value="Mannose-6-phosphate receptor binding domain"/>
    <property type="match status" value="2"/>
</dbReference>
<comment type="caution">
    <text evidence="9">The sequence shown here is derived from an EMBL/GenBank/DDBJ whole genome shotgun (WGS) entry which is preliminary data.</text>
</comment>
<accession>A0A9Q0RKH5</accession>
<sequence length="475" mass="54525">MLKLTNEKLGGSVEVGNVASFPESVFTFDDSTLYKITWLQSPDNNSNHDSKPKIEDHEEEMLISSINKENYRCVIPKISHLATLDSDGSKEIDPNPYELMKPAFSKKMCSYRVENYWTYEICHGKYIRQFHEDTRTRGTVQEYFLGRFKADDLNKYITHYEEHERGKKRPLISVEDLQLPYIEVNMTGGTMCDLSNKKRMTRVLYVCIEEGNHDLYSVKETSTCEYEVISFSPLLCESSEFKLKTPTEHEIKCYSLNGKSPSPVPKGYELDDIQTDIKTQKSMRFDSENIFEGKSNLLEPIGLDKILQIEILPDTDSLSSISLQFLKGEYCLTGGSGWWKYEFCYGKKVDQFHEEKNGKKVVINLGNWDLKEHIKWIEANPSKRPKMGKTPKQVSHFYSYGEACDLTKKPRTVEVKLKCPGTSTPMESVTIYLMEPRTCEYVLGVESAIICNLLSSIDENGLFKNPDLISSINDD</sequence>
<comment type="subcellular location">
    <subcellularLocation>
        <location evidence="1">Endoplasmic reticulum</location>
    </subcellularLocation>
</comment>
<proteinExistence type="predicted"/>
<evidence type="ECO:0000256" key="2">
    <source>
        <dbReference type="ARBA" id="ARBA00022729"/>
    </source>
</evidence>
<reference evidence="9" key="1">
    <citation type="submission" date="2022-12" db="EMBL/GenBank/DDBJ databases">
        <title>Genome assemblies of Blomia tropicalis.</title>
        <authorList>
            <person name="Cui Y."/>
        </authorList>
    </citation>
    <scope>NUCLEOTIDE SEQUENCE</scope>
    <source>
        <tissue evidence="9">Adult mites</tissue>
    </source>
</reference>
<dbReference type="Pfam" id="PF07915">
    <property type="entry name" value="PRKCSH"/>
    <property type="match status" value="2"/>
</dbReference>
<evidence type="ECO:0000256" key="1">
    <source>
        <dbReference type="ARBA" id="ARBA00004240"/>
    </source>
</evidence>
<keyword evidence="3" id="KW-0256">Endoplasmic reticulum</keyword>
<dbReference type="FunFam" id="2.70.130.10:FF:000001">
    <property type="entry name" value="Endoplasmic reticulum lectin 1"/>
    <property type="match status" value="1"/>
</dbReference>
<keyword evidence="4" id="KW-1015">Disulfide bond</keyword>
<dbReference type="InterPro" id="IPR009011">
    <property type="entry name" value="Man6P_isomerase_rcpt-bd_dom_sf"/>
</dbReference>
<evidence type="ECO:0000313" key="9">
    <source>
        <dbReference type="EMBL" id="KAJ6217749.1"/>
    </source>
</evidence>
<dbReference type="OMA" id="HGKDDIY"/>
<keyword evidence="2" id="KW-0732">Signal</keyword>
<dbReference type="InterPro" id="IPR012913">
    <property type="entry name" value="OS9-like_dom"/>
</dbReference>
<protein>
    <recommendedName>
        <fullName evidence="6">Endoplasmic reticulum lectin 1</fullName>
    </recommendedName>
    <alternativeName>
        <fullName evidence="7">ER lectin</fullName>
    </alternativeName>
</protein>
<feature type="domain" description="MRH" evidence="8">
    <location>
        <begin position="107"/>
        <end position="238"/>
    </location>
</feature>
<dbReference type="InterPro" id="IPR045149">
    <property type="entry name" value="OS-9-like"/>
</dbReference>
<dbReference type="GO" id="GO:0005788">
    <property type="term" value="C:endoplasmic reticulum lumen"/>
    <property type="evidence" value="ECO:0007669"/>
    <property type="project" value="TreeGrafter"/>
</dbReference>
<dbReference type="GO" id="GO:0030968">
    <property type="term" value="P:endoplasmic reticulum unfolded protein response"/>
    <property type="evidence" value="ECO:0007669"/>
    <property type="project" value="InterPro"/>
</dbReference>
<comment type="function">
    <text evidence="5">Probable lectin that binds selectively to improperly folded lumenal proteins. May function in endoplasmic reticulum quality control and endoplasmic reticulum-associated degradation (ERAD) of both non-glycosylated proteins and glycoproteins.</text>
</comment>
<feature type="domain" description="MRH" evidence="8">
    <location>
        <begin position="329"/>
        <end position="453"/>
    </location>
</feature>
<evidence type="ECO:0000313" key="10">
    <source>
        <dbReference type="Proteomes" id="UP001142055"/>
    </source>
</evidence>
<keyword evidence="10" id="KW-1185">Reference proteome</keyword>
<evidence type="ECO:0000256" key="3">
    <source>
        <dbReference type="ARBA" id="ARBA00022824"/>
    </source>
</evidence>
<evidence type="ECO:0000259" key="8">
    <source>
        <dbReference type="PROSITE" id="PS51914"/>
    </source>
</evidence>
<evidence type="ECO:0000256" key="4">
    <source>
        <dbReference type="ARBA" id="ARBA00023157"/>
    </source>
</evidence>
<evidence type="ECO:0000256" key="7">
    <source>
        <dbReference type="ARBA" id="ARBA00041661"/>
    </source>
</evidence>
<dbReference type="PANTHER" id="PTHR15414:SF0">
    <property type="entry name" value="ENDOPLASMIC RETICULUM LECTIN 1"/>
    <property type="match status" value="1"/>
</dbReference>
<dbReference type="GO" id="GO:0030970">
    <property type="term" value="P:retrograde protein transport, ER to cytosol"/>
    <property type="evidence" value="ECO:0007669"/>
    <property type="project" value="TreeGrafter"/>
</dbReference>
<organism evidence="9 10">
    <name type="scientific">Blomia tropicalis</name>
    <name type="common">Mite</name>
    <dbReference type="NCBI Taxonomy" id="40697"/>
    <lineage>
        <taxon>Eukaryota</taxon>
        <taxon>Metazoa</taxon>
        <taxon>Ecdysozoa</taxon>
        <taxon>Arthropoda</taxon>
        <taxon>Chelicerata</taxon>
        <taxon>Arachnida</taxon>
        <taxon>Acari</taxon>
        <taxon>Acariformes</taxon>
        <taxon>Sarcoptiformes</taxon>
        <taxon>Astigmata</taxon>
        <taxon>Glycyphagoidea</taxon>
        <taxon>Echimyopodidae</taxon>
        <taxon>Blomia</taxon>
    </lineage>
</organism>
<dbReference type="PROSITE" id="PS51914">
    <property type="entry name" value="MRH"/>
    <property type="match status" value="2"/>
</dbReference>
<gene>
    <name evidence="9" type="ORF">RDWZM_008906</name>
</gene>